<dbReference type="Pfam" id="PF13181">
    <property type="entry name" value="TPR_8"/>
    <property type="match status" value="2"/>
</dbReference>
<evidence type="ECO:0000313" key="4">
    <source>
        <dbReference type="EMBL" id="SLM49542.1"/>
    </source>
</evidence>
<name>A0A1W1I983_9BACT</name>
<dbReference type="InterPro" id="IPR011990">
    <property type="entry name" value="TPR-like_helical_dom_sf"/>
</dbReference>
<keyword evidence="1" id="KW-0677">Repeat</keyword>
<reference evidence="4 5" key="1">
    <citation type="submission" date="2017-03" db="EMBL/GenBank/DDBJ databases">
        <authorList>
            <person name="Afonso C.L."/>
            <person name="Miller P.J."/>
            <person name="Scott M.A."/>
            <person name="Spackman E."/>
            <person name="Goraichik I."/>
            <person name="Dimitrov K.M."/>
            <person name="Suarez D.L."/>
            <person name="Swayne D.E."/>
        </authorList>
    </citation>
    <scope>NUCLEOTIDE SEQUENCE [LARGE SCALE GENOMIC DNA]</scope>
    <source>
        <strain evidence="4">Genome sequencing of Nitrospira japonica strain NJ11</strain>
    </source>
</reference>
<dbReference type="PROSITE" id="PS50005">
    <property type="entry name" value="TPR"/>
    <property type="match status" value="3"/>
</dbReference>
<dbReference type="PANTHER" id="PTHR45586">
    <property type="entry name" value="TPR REPEAT-CONTAINING PROTEIN PA4667"/>
    <property type="match status" value="1"/>
</dbReference>
<evidence type="ECO:0000256" key="2">
    <source>
        <dbReference type="ARBA" id="ARBA00022803"/>
    </source>
</evidence>
<evidence type="ECO:0008006" key="6">
    <source>
        <dbReference type="Google" id="ProtNLM"/>
    </source>
</evidence>
<protein>
    <recommendedName>
        <fullName evidence="6">Tetratricopeptide repeat protein</fullName>
    </recommendedName>
</protein>
<evidence type="ECO:0000256" key="1">
    <source>
        <dbReference type="ARBA" id="ARBA00022737"/>
    </source>
</evidence>
<feature type="repeat" description="TPR" evidence="3">
    <location>
        <begin position="113"/>
        <end position="146"/>
    </location>
</feature>
<dbReference type="Pfam" id="PF14559">
    <property type="entry name" value="TPR_19"/>
    <property type="match status" value="1"/>
</dbReference>
<dbReference type="STRING" id="1325564.NSJP_3375"/>
<dbReference type="Proteomes" id="UP000192042">
    <property type="component" value="Chromosome I"/>
</dbReference>
<accession>A0A1W1I983</accession>
<feature type="repeat" description="TPR" evidence="3">
    <location>
        <begin position="59"/>
        <end position="92"/>
    </location>
</feature>
<dbReference type="Gene3D" id="1.25.40.10">
    <property type="entry name" value="Tetratricopeptide repeat domain"/>
    <property type="match status" value="5"/>
</dbReference>
<dbReference type="OrthoDB" id="220004at2"/>
<organism evidence="4 5">
    <name type="scientific">Nitrospira japonica</name>
    <dbReference type="NCBI Taxonomy" id="1325564"/>
    <lineage>
        <taxon>Bacteria</taxon>
        <taxon>Pseudomonadati</taxon>
        <taxon>Nitrospirota</taxon>
        <taxon>Nitrospiria</taxon>
        <taxon>Nitrospirales</taxon>
        <taxon>Nitrospiraceae</taxon>
        <taxon>Nitrospira</taxon>
    </lineage>
</organism>
<dbReference type="SMART" id="SM00028">
    <property type="entry name" value="TPR"/>
    <property type="match status" value="7"/>
</dbReference>
<evidence type="ECO:0000313" key="5">
    <source>
        <dbReference type="Proteomes" id="UP000192042"/>
    </source>
</evidence>
<feature type="repeat" description="TPR" evidence="3">
    <location>
        <begin position="167"/>
        <end position="200"/>
    </location>
</feature>
<evidence type="ECO:0000256" key="3">
    <source>
        <dbReference type="PROSITE-ProRule" id="PRU00339"/>
    </source>
</evidence>
<proteinExistence type="predicted"/>
<dbReference type="EMBL" id="LT828648">
    <property type="protein sequence ID" value="SLM49542.1"/>
    <property type="molecule type" value="Genomic_DNA"/>
</dbReference>
<dbReference type="Pfam" id="PF13432">
    <property type="entry name" value="TPR_16"/>
    <property type="match status" value="3"/>
</dbReference>
<dbReference type="InterPro" id="IPR051012">
    <property type="entry name" value="CellSynth/LPSAsmb/PSIAsmb"/>
</dbReference>
<dbReference type="AlphaFoldDB" id="A0A1W1I983"/>
<keyword evidence="2 3" id="KW-0802">TPR repeat</keyword>
<sequence length="732" mass="79724">MGIDRSKILHSAQLFASKGQFDAAINEWRKLSAESPADGSIYNSIGELHLKRNASGEAVAAFLQAANAFRAEGATLKAIATYKKILKLDPSRYDIYRYLGDLNAERGLLSSAVQDYLTLGKYYLKERKTKEALEVYKKIVSQDPSNLDAQQRVAELCVQENMQDEATKVYLQLGRERSAQQRYSEAKEAYQSVLRIDPSNNEASQFIEHFEKSGGDPTRIARSTATAPTAGKSLEPMDLLAEARRRIEEKQFAGAEAILNQLLSKEPGNPQVCQLLARLHLHQGQLQIALGEYRFLAGAALRAQEYPQAEALIREFLTVEPDSVPLLELHGELYEEQGDPATAVLHYGKAVEVLLEHPEPGLPTLPEELFEKIKQLAPESPVIQRLEALLNGGSPAAESVAVQTDQTAPATNTLPVAGTRADHEWEATSHHSSEPEFRLASSDTASSVAIAPSGATSQAGAVGRSGSDQPTADMSVAVPSLTRDAQLRSFLDAGQTTEAELWLNRLVGQAPQDAGLRELLGGLCEYKGDSAAAALHYAQALELYVSTPPETVTEPLSALYLKLSMLAPAHPLVEQLAPLFAPRENPQGATADTVTEMADELDPEVHYTLGIAYKNMGLLDEAQEEFSVAMRAQAVFLDSCLMTAVCLKERGQADAASAQLERLLTDSRCQGAKGQAIRYELGLLYEQQGKWEQAVTMFESIPTFHDVPERLSSIRAEHPASEPAAKAFGYAS</sequence>
<keyword evidence="5" id="KW-1185">Reference proteome</keyword>
<dbReference type="PANTHER" id="PTHR45586:SF1">
    <property type="entry name" value="LIPOPOLYSACCHARIDE ASSEMBLY PROTEIN B"/>
    <property type="match status" value="1"/>
</dbReference>
<gene>
    <name evidence="4" type="ORF">NSJP_3375</name>
</gene>
<dbReference type="SUPFAM" id="SSF48452">
    <property type="entry name" value="TPR-like"/>
    <property type="match status" value="3"/>
</dbReference>
<dbReference type="KEGG" id="nja:NSJP_3375"/>
<dbReference type="InterPro" id="IPR019734">
    <property type="entry name" value="TPR_rpt"/>
</dbReference>
<dbReference type="RefSeq" id="WP_080887744.1">
    <property type="nucleotide sequence ID" value="NZ_LT828648.1"/>
</dbReference>